<sequence length="120" mass="12707">MMDKFPLIADGLPSGVLGAVNWIESLLLGPAAYLISTLAIAAIGYALLDGRLAWKRAVTAIVGCFLIFGAPIIASGLMPSENSSMPYAERLGAEDMVAPPPPRPAEHYDPYAGPALPERW</sequence>
<evidence type="ECO:0000256" key="1">
    <source>
        <dbReference type="SAM" id="MobiDB-lite"/>
    </source>
</evidence>
<evidence type="ECO:0000313" key="4">
    <source>
        <dbReference type="Proteomes" id="UP000280708"/>
    </source>
</evidence>
<feature type="region of interest" description="Disordered" evidence="1">
    <location>
        <begin position="96"/>
        <end position="120"/>
    </location>
</feature>
<reference evidence="3 4" key="1">
    <citation type="submission" date="2018-10" db="EMBL/GenBank/DDBJ databases">
        <title>Characterization and genome analysis of a novel bacterium Sphingobium yanoikuyae SJTF8 capable of degrading PAHs.</title>
        <authorList>
            <person name="Yin C."/>
            <person name="Xiong W."/>
            <person name="Liang R."/>
        </authorList>
    </citation>
    <scope>NUCLEOTIDE SEQUENCE [LARGE SCALE GENOMIC DNA]</scope>
    <source>
        <strain evidence="3 4">SJTF8</strain>
    </source>
</reference>
<name>A0A3G2UVP1_SPHYA</name>
<evidence type="ECO:0000256" key="2">
    <source>
        <dbReference type="SAM" id="Phobius"/>
    </source>
</evidence>
<protein>
    <recommendedName>
        <fullName evidence="5">TrbC/VirB2 family protein</fullName>
    </recommendedName>
</protein>
<organism evidence="3 4">
    <name type="scientific">Sphingobium yanoikuyae</name>
    <name type="common">Sphingomonas yanoikuyae</name>
    <dbReference type="NCBI Taxonomy" id="13690"/>
    <lineage>
        <taxon>Bacteria</taxon>
        <taxon>Pseudomonadati</taxon>
        <taxon>Pseudomonadota</taxon>
        <taxon>Alphaproteobacteria</taxon>
        <taxon>Sphingomonadales</taxon>
        <taxon>Sphingomonadaceae</taxon>
        <taxon>Sphingobium</taxon>
    </lineage>
</organism>
<dbReference type="AlphaFoldDB" id="A0A3G2UVP1"/>
<dbReference type="EMBL" id="CP033230">
    <property type="protein sequence ID" value="AYO78694.1"/>
    <property type="molecule type" value="Genomic_DNA"/>
</dbReference>
<dbReference type="Pfam" id="PF04956">
    <property type="entry name" value="TrbC"/>
    <property type="match status" value="1"/>
</dbReference>
<proteinExistence type="predicted"/>
<keyword evidence="2" id="KW-1133">Transmembrane helix</keyword>
<feature type="transmembrane region" description="Helical" evidence="2">
    <location>
        <begin position="60"/>
        <end position="78"/>
    </location>
</feature>
<evidence type="ECO:0008006" key="5">
    <source>
        <dbReference type="Google" id="ProtNLM"/>
    </source>
</evidence>
<dbReference type="Proteomes" id="UP000280708">
    <property type="component" value="Chromosome"/>
</dbReference>
<accession>A0A3G2UVP1</accession>
<feature type="transmembrane region" description="Helical" evidence="2">
    <location>
        <begin position="27"/>
        <end position="48"/>
    </location>
</feature>
<keyword evidence="2" id="KW-0812">Transmembrane</keyword>
<keyword evidence="2" id="KW-0472">Membrane</keyword>
<dbReference type="InterPro" id="IPR007039">
    <property type="entry name" value="TrbC/VirB2"/>
</dbReference>
<gene>
    <name evidence="3" type="ORF">EBF16_18405</name>
</gene>
<evidence type="ECO:0000313" key="3">
    <source>
        <dbReference type="EMBL" id="AYO78694.1"/>
    </source>
</evidence>